<name>A0A6J4TV46_9ACTN</name>
<proteinExistence type="predicted"/>
<organism evidence="2">
    <name type="scientific">uncultured Solirubrobacteraceae bacterium</name>
    <dbReference type="NCBI Taxonomy" id="1162706"/>
    <lineage>
        <taxon>Bacteria</taxon>
        <taxon>Bacillati</taxon>
        <taxon>Actinomycetota</taxon>
        <taxon>Thermoleophilia</taxon>
        <taxon>Solirubrobacterales</taxon>
        <taxon>Solirubrobacteraceae</taxon>
        <taxon>environmental samples</taxon>
    </lineage>
</organism>
<feature type="region of interest" description="Disordered" evidence="1">
    <location>
        <begin position="1"/>
        <end position="150"/>
    </location>
</feature>
<feature type="compositionally biased region" description="Basic residues" evidence="1">
    <location>
        <begin position="44"/>
        <end position="54"/>
    </location>
</feature>
<protein>
    <submittedName>
        <fullName evidence="2">2'-5' RNA ligase</fullName>
    </submittedName>
</protein>
<accession>A0A6J4TV46</accession>
<dbReference type="GO" id="GO:0016874">
    <property type="term" value="F:ligase activity"/>
    <property type="evidence" value="ECO:0007669"/>
    <property type="project" value="UniProtKB-KW"/>
</dbReference>
<dbReference type="AlphaFoldDB" id="A0A6J4TV46"/>
<keyword evidence="2" id="KW-0436">Ligase</keyword>
<feature type="non-terminal residue" evidence="2">
    <location>
        <position position="1"/>
    </location>
</feature>
<evidence type="ECO:0000313" key="2">
    <source>
        <dbReference type="EMBL" id="CAA9532917.1"/>
    </source>
</evidence>
<sequence>AAVRRTGPSVAGAHGACRLGRRGSAAGRAPGGAGQPPRDARVPRFARRGRRAGRRPPAVRARAKARAAADRRRAVAPTTPPGCADGRAARGRRAVGAAGRSRRGAAQRDRLRARGAPVQAAHHGRPRPARDADRHPGRAASARARTDVPGACGHALPIAYERRRCAVRAAGARRAAL</sequence>
<feature type="compositionally biased region" description="Low complexity" evidence="1">
    <location>
        <begin position="15"/>
        <end position="28"/>
    </location>
</feature>
<reference evidence="2" key="1">
    <citation type="submission" date="2020-02" db="EMBL/GenBank/DDBJ databases">
        <authorList>
            <person name="Meier V. D."/>
        </authorList>
    </citation>
    <scope>NUCLEOTIDE SEQUENCE</scope>
    <source>
        <strain evidence="2">AVDCRST_MAG67</strain>
    </source>
</reference>
<feature type="non-terminal residue" evidence="2">
    <location>
        <position position="177"/>
    </location>
</feature>
<dbReference type="EMBL" id="CADCVQ010000176">
    <property type="protein sequence ID" value="CAA9532917.1"/>
    <property type="molecule type" value="Genomic_DNA"/>
</dbReference>
<evidence type="ECO:0000256" key="1">
    <source>
        <dbReference type="SAM" id="MobiDB-lite"/>
    </source>
</evidence>
<gene>
    <name evidence="2" type="ORF">AVDCRST_MAG67-4486</name>
</gene>